<dbReference type="GO" id="GO:0034204">
    <property type="term" value="P:lipid translocation"/>
    <property type="evidence" value="ECO:0007669"/>
    <property type="project" value="TreeGrafter"/>
</dbReference>
<accession>A0A2I1KRA8</accession>
<keyword evidence="4" id="KW-0133">Cell shape</keyword>
<feature type="region of interest" description="Disordered" evidence="8">
    <location>
        <begin position="1074"/>
        <end position="1129"/>
    </location>
</feature>
<evidence type="ECO:0000256" key="4">
    <source>
        <dbReference type="ARBA" id="ARBA00022960"/>
    </source>
</evidence>
<feature type="transmembrane region" description="Helical" evidence="9">
    <location>
        <begin position="1033"/>
        <end position="1056"/>
    </location>
</feature>
<name>A0A2I1KRA8_9ACTO</name>
<dbReference type="InterPro" id="IPR004268">
    <property type="entry name" value="MurJ"/>
</dbReference>
<evidence type="ECO:0000256" key="5">
    <source>
        <dbReference type="ARBA" id="ARBA00022984"/>
    </source>
</evidence>
<dbReference type="InterPro" id="IPR051050">
    <property type="entry name" value="Lipid_II_flippase_MurJ/MviN"/>
</dbReference>
<evidence type="ECO:0000256" key="7">
    <source>
        <dbReference type="ARBA" id="ARBA00023136"/>
    </source>
</evidence>
<feature type="transmembrane region" description="Helical" evidence="9">
    <location>
        <begin position="432"/>
        <end position="455"/>
    </location>
</feature>
<feature type="transmembrane region" description="Helical" evidence="9">
    <location>
        <begin position="404"/>
        <end position="426"/>
    </location>
</feature>
<feature type="compositionally biased region" description="Low complexity" evidence="8">
    <location>
        <begin position="937"/>
        <end position="950"/>
    </location>
</feature>
<feature type="transmembrane region" description="Helical" evidence="9">
    <location>
        <begin position="508"/>
        <end position="529"/>
    </location>
</feature>
<dbReference type="GeneID" id="81709025"/>
<dbReference type="PANTHER" id="PTHR47019:SF1">
    <property type="entry name" value="LIPID II FLIPPASE MURJ"/>
    <property type="match status" value="1"/>
</dbReference>
<feature type="transmembrane region" description="Helical" evidence="9">
    <location>
        <begin position="244"/>
        <end position="262"/>
    </location>
</feature>
<dbReference type="PANTHER" id="PTHR47019">
    <property type="entry name" value="LIPID II FLIPPASE MURJ"/>
    <property type="match status" value="1"/>
</dbReference>
<feature type="transmembrane region" description="Helical" evidence="9">
    <location>
        <begin position="122"/>
        <end position="146"/>
    </location>
</feature>
<feature type="transmembrane region" description="Helical" evidence="9">
    <location>
        <begin position="333"/>
        <end position="353"/>
    </location>
</feature>
<evidence type="ECO:0008006" key="12">
    <source>
        <dbReference type="Google" id="ProtNLM"/>
    </source>
</evidence>
<evidence type="ECO:0000313" key="11">
    <source>
        <dbReference type="Proteomes" id="UP000234778"/>
    </source>
</evidence>
<dbReference type="GO" id="GO:0008360">
    <property type="term" value="P:regulation of cell shape"/>
    <property type="evidence" value="ECO:0007669"/>
    <property type="project" value="UniProtKB-KW"/>
</dbReference>
<evidence type="ECO:0000256" key="1">
    <source>
        <dbReference type="ARBA" id="ARBA00004651"/>
    </source>
</evidence>
<feature type="compositionally biased region" description="Low complexity" evidence="8">
    <location>
        <begin position="1074"/>
        <end position="1103"/>
    </location>
</feature>
<keyword evidence="7 9" id="KW-0472">Membrane</keyword>
<dbReference type="GO" id="GO:0009252">
    <property type="term" value="P:peptidoglycan biosynthetic process"/>
    <property type="evidence" value="ECO:0007669"/>
    <property type="project" value="UniProtKB-KW"/>
</dbReference>
<dbReference type="Proteomes" id="UP000234778">
    <property type="component" value="Unassembled WGS sequence"/>
</dbReference>
<feature type="transmembrane region" description="Helical" evidence="9">
    <location>
        <begin position="89"/>
        <end position="116"/>
    </location>
</feature>
<sequence>MSQSSIARSSIVMAAGTLTSRILGLVRNALLIAALGATASGAADAFNVANMLPTQLYNLIIGGVLNAILVPQIVRAMRQRNGEELVNRILTAAGLLIAAVSAVLTVAAPLVIMLYASGLGRWQPLAFAFAFWCMPQVFFYGLYALWGQVLNARHSFGPYMWSPVLNNIISIASILAYLHLYGGYSTGQDPGIWDASRIILIGGCSTLGIAVQALVLYIPLRRCGFRPRFILGVRGLGLGSMSKVALWALLGTAIVSLGDLAVTNLGSRAVTAAESAQYAGVVVPSTTMYANALLVYMLPQSLITTSIITALFTRMSEKAVAGDAEGVRDDLSLGLRSVAVFTVLFAAGIMTLAGPALQLFVPSISREVADASAPILAILAVGIIFQGAWFTTQRVMLAYADTKRLLAADCVVGGIAVASCLLAWLLAPATHWMMLAAAGNTISLAAACLVIIPLLRRHLPDLDGRRILSTYARLIASAGVAVVVGVLVRRLTGPADGSLTGTRALDALVIILVTAVAMTLVYLAVARVLRVSELGVLFRPASRIVLALGARLPGGLGRAVRGAGRALALPASAPAGQELPGHASVPVVVPPVSSVPMPGAAADRIGMYASLRTGGDTMGDGTPIGSGRYRLMSPLPATLPRILRHRGKDTILDRPVTVLSLTDITPHRREVLEAATRAVLVEDRRMQRVYDVEQGNPAFIVTEPTVGQPLSVLAASGLSPSQARAVIGEVAQVLDACSRRDLHHLNLSPDAVRIRPDGSVQVCGVGIEAALLGLEANRHDPLAADRTDARSLVELLYFSLTGRWPGKRTGIPSAPRVGGAPAAPSTLAHAMSDADADLDALVTQTWGPEPPDSAAQVAALLGSWDPSVLPRPEVATHEEAATEPEESAPVAAAGTAGLAVAAQGLLGRLSALAGSLRAQRPGSAARTARGSAPGTRPDAATPEPAATAPSAPAPAEPTAQAKPDQAPSWSAPSARTPDPAQPQDDRAASPVEPVLSAPPAPAPALAPTPEDLEPEEEVSQEDREASRAVSRTTAMVLVAALVAVLVGAFFAISNLLSLANLKISDEDIPAAKTVPTAASAASEDSSGSDQADSQAGQDQPAAPITISGAQSLDPGGDDNEHPELAGALIDGDPSTSWYSRYYASSSMAWKQGIGVGVTLAQEAEVSAIEMQGTGSGGHVEIRATSPEDPQGGTLLAEGAFTEGTTTFEFSATTTSSVVVWVTDLPTASDGLLKVTIGEITLR</sequence>
<keyword evidence="3 9" id="KW-0812">Transmembrane</keyword>
<feature type="transmembrane region" description="Helical" evidence="9">
    <location>
        <begin position="158"/>
        <end position="178"/>
    </location>
</feature>
<protein>
    <recommendedName>
        <fullName evidence="12">Murein biosynthesis integral membrane protein MurJ</fullName>
    </recommendedName>
</protein>
<feature type="transmembrane region" description="Helical" evidence="9">
    <location>
        <begin position="373"/>
        <end position="392"/>
    </location>
</feature>
<dbReference type="EMBL" id="PKHA01000010">
    <property type="protein sequence ID" value="PKY98156.1"/>
    <property type="molecule type" value="Genomic_DNA"/>
</dbReference>
<dbReference type="Pfam" id="PF03023">
    <property type="entry name" value="MurJ"/>
    <property type="match status" value="1"/>
</dbReference>
<keyword evidence="2" id="KW-1003">Cell membrane</keyword>
<evidence type="ECO:0000256" key="3">
    <source>
        <dbReference type="ARBA" id="ARBA00022692"/>
    </source>
</evidence>
<comment type="subcellular location">
    <subcellularLocation>
        <location evidence="1">Cell membrane</location>
        <topology evidence="1">Multi-pass membrane protein</topology>
    </subcellularLocation>
</comment>
<evidence type="ECO:0000256" key="2">
    <source>
        <dbReference type="ARBA" id="ARBA00022475"/>
    </source>
</evidence>
<evidence type="ECO:0000256" key="9">
    <source>
        <dbReference type="SAM" id="Phobius"/>
    </source>
</evidence>
<evidence type="ECO:0000256" key="8">
    <source>
        <dbReference type="SAM" id="MobiDB-lite"/>
    </source>
</evidence>
<gene>
    <name evidence="10" type="ORF">CYJ26_08770</name>
</gene>
<evidence type="ECO:0000313" key="10">
    <source>
        <dbReference type="EMBL" id="PKY98156.1"/>
    </source>
</evidence>
<keyword evidence="6 9" id="KW-1133">Transmembrane helix</keyword>
<feature type="compositionally biased region" description="Acidic residues" evidence="8">
    <location>
        <begin position="1010"/>
        <end position="1019"/>
    </location>
</feature>
<dbReference type="CDD" id="cd13123">
    <property type="entry name" value="MATE_MurJ_like"/>
    <property type="match status" value="1"/>
</dbReference>
<dbReference type="InterPro" id="IPR011009">
    <property type="entry name" value="Kinase-like_dom_sf"/>
</dbReference>
<dbReference type="GO" id="GO:0005886">
    <property type="term" value="C:plasma membrane"/>
    <property type="evidence" value="ECO:0007669"/>
    <property type="project" value="UniProtKB-SubCell"/>
</dbReference>
<dbReference type="GO" id="GO:0015648">
    <property type="term" value="F:lipid-linked peptidoglycan transporter activity"/>
    <property type="evidence" value="ECO:0007669"/>
    <property type="project" value="TreeGrafter"/>
</dbReference>
<comment type="caution">
    <text evidence="10">The sequence shown here is derived from an EMBL/GenBank/DDBJ whole genome shotgun (WGS) entry which is preliminary data.</text>
</comment>
<dbReference type="RefSeq" id="WP_101638289.1">
    <property type="nucleotide sequence ID" value="NZ_JAHAIH010000016.1"/>
</dbReference>
<feature type="transmembrane region" description="Helical" evidence="9">
    <location>
        <begin position="198"/>
        <end position="220"/>
    </location>
</feature>
<feature type="transmembrane region" description="Helical" evidence="9">
    <location>
        <begin position="467"/>
        <end position="488"/>
    </location>
</feature>
<dbReference type="SUPFAM" id="SSF56112">
    <property type="entry name" value="Protein kinase-like (PK-like)"/>
    <property type="match status" value="1"/>
</dbReference>
<feature type="transmembrane region" description="Helical" evidence="9">
    <location>
        <begin position="55"/>
        <end position="77"/>
    </location>
</feature>
<dbReference type="AlphaFoldDB" id="A0A2I1KRA8"/>
<organism evidence="10 11">
    <name type="scientific">Actinomyces urogenitalis</name>
    <dbReference type="NCBI Taxonomy" id="103621"/>
    <lineage>
        <taxon>Bacteria</taxon>
        <taxon>Bacillati</taxon>
        <taxon>Actinomycetota</taxon>
        <taxon>Actinomycetes</taxon>
        <taxon>Actinomycetales</taxon>
        <taxon>Actinomycetaceae</taxon>
        <taxon>Actinomyces</taxon>
    </lineage>
</organism>
<dbReference type="Gene3D" id="1.10.510.10">
    <property type="entry name" value="Transferase(Phosphotransferase) domain 1"/>
    <property type="match status" value="1"/>
</dbReference>
<evidence type="ECO:0000256" key="6">
    <source>
        <dbReference type="ARBA" id="ARBA00022989"/>
    </source>
</evidence>
<reference evidence="10 11" key="1">
    <citation type="submission" date="2017-12" db="EMBL/GenBank/DDBJ databases">
        <title>Phylogenetic diversity of female urinary microbiome.</title>
        <authorList>
            <person name="Thomas-White K."/>
            <person name="Wolfe A.J."/>
        </authorList>
    </citation>
    <scope>NUCLEOTIDE SEQUENCE [LARGE SCALE GENOMIC DNA]</scope>
    <source>
        <strain evidence="10 11">UMB0319</strain>
    </source>
</reference>
<proteinExistence type="predicted"/>
<feature type="region of interest" description="Disordered" evidence="8">
    <location>
        <begin position="916"/>
        <end position="1029"/>
    </location>
</feature>
<feature type="transmembrane region" description="Helical" evidence="9">
    <location>
        <begin position="293"/>
        <end position="312"/>
    </location>
</feature>
<feature type="compositionally biased region" description="Pro residues" evidence="8">
    <location>
        <begin position="996"/>
        <end position="1006"/>
    </location>
</feature>
<dbReference type="PRINTS" id="PR01806">
    <property type="entry name" value="VIRFACTRMVIN"/>
</dbReference>
<keyword evidence="5" id="KW-0573">Peptidoglycan synthesis</keyword>